<dbReference type="EMBL" id="RBRK01000142">
    <property type="protein sequence ID" value="RMQ71642.1"/>
    <property type="molecule type" value="Genomic_DNA"/>
</dbReference>
<feature type="compositionally biased region" description="Basic and acidic residues" evidence="1">
    <location>
        <begin position="30"/>
        <end position="83"/>
    </location>
</feature>
<evidence type="ECO:0000256" key="1">
    <source>
        <dbReference type="SAM" id="MobiDB-lite"/>
    </source>
</evidence>
<feature type="region of interest" description="Disordered" evidence="1">
    <location>
        <begin position="29"/>
        <end position="100"/>
    </location>
</feature>
<gene>
    <name evidence="3" type="ORF">ALP98_04643</name>
</gene>
<evidence type="ECO:0000313" key="4">
    <source>
        <dbReference type="Proteomes" id="UP000271866"/>
    </source>
</evidence>
<evidence type="ECO:0000256" key="2">
    <source>
        <dbReference type="SAM" id="SignalP"/>
    </source>
</evidence>
<name>A0A3M4P0M7_PSEVI</name>
<comment type="caution">
    <text evidence="3">The sequence shown here is derived from an EMBL/GenBank/DDBJ whole genome shotgun (WGS) entry which is preliminary data.</text>
</comment>
<protein>
    <submittedName>
        <fullName evidence="3">Putative lipoprotein</fullName>
    </submittedName>
</protein>
<keyword evidence="3" id="KW-0449">Lipoprotein</keyword>
<organism evidence="3 4">
    <name type="scientific">Pseudomonas viridiflava</name>
    <name type="common">Phytomonas viridiflava</name>
    <dbReference type="NCBI Taxonomy" id="33069"/>
    <lineage>
        <taxon>Bacteria</taxon>
        <taxon>Pseudomonadati</taxon>
        <taxon>Pseudomonadota</taxon>
        <taxon>Gammaproteobacteria</taxon>
        <taxon>Pseudomonadales</taxon>
        <taxon>Pseudomonadaceae</taxon>
        <taxon>Pseudomonas</taxon>
    </lineage>
</organism>
<feature type="compositionally biased region" description="Polar residues" evidence="1">
    <location>
        <begin position="85"/>
        <end position="100"/>
    </location>
</feature>
<dbReference type="Proteomes" id="UP000271866">
    <property type="component" value="Unassembled WGS sequence"/>
</dbReference>
<dbReference type="AlphaFoldDB" id="A0A3M4P0M7"/>
<proteinExistence type="predicted"/>
<reference evidence="3 4" key="1">
    <citation type="submission" date="2018-08" db="EMBL/GenBank/DDBJ databases">
        <title>Recombination of ecologically and evolutionarily significant loci maintains genetic cohesion in the Pseudomonas syringae species complex.</title>
        <authorList>
            <person name="Dillon M."/>
            <person name="Thakur S."/>
            <person name="Almeida R.N.D."/>
            <person name="Weir B.S."/>
            <person name="Guttman D.S."/>
        </authorList>
    </citation>
    <scope>NUCLEOTIDE SEQUENCE [LARGE SCALE GENOMIC DNA]</scope>
    <source>
        <strain evidence="3 4">ICMP 11296</strain>
    </source>
</reference>
<feature type="signal peptide" evidence="2">
    <location>
        <begin position="1"/>
        <end position="26"/>
    </location>
</feature>
<sequence length="100" mass="10737">MCFHKENSVLKLTASALILAATLGLAACDSKSEQKAQDAQAHQEKSQEKMESAQDKVNEAAKENTEAAKDKAASKEAAAEESKTFVPTSEVTNTIQPEKK</sequence>
<keyword evidence="2" id="KW-0732">Signal</keyword>
<feature type="chain" id="PRO_5018104576" evidence="2">
    <location>
        <begin position="27"/>
        <end position="100"/>
    </location>
</feature>
<dbReference type="STRING" id="33069.AO065_25765"/>
<dbReference type="PROSITE" id="PS51257">
    <property type="entry name" value="PROKAR_LIPOPROTEIN"/>
    <property type="match status" value="1"/>
</dbReference>
<evidence type="ECO:0000313" key="3">
    <source>
        <dbReference type="EMBL" id="RMQ71642.1"/>
    </source>
</evidence>
<accession>A0A3M4P0M7</accession>